<dbReference type="SMART" id="SM01260">
    <property type="entry name" value="LANC_like"/>
    <property type="match status" value="1"/>
</dbReference>
<keyword evidence="2" id="KW-0418">Kinase</keyword>
<gene>
    <name evidence="2" type="ORF">G6Z83_00315</name>
</gene>
<name>A0A6G7BAY0_9LACO</name>
<organism evidence="2 3">
    <name type="scientific">Lactobacillus iners</name>
    <dbReference type="NCBI Taxonomy" id="147802"/>
    <lineage>
        <taxon>Bacteria</taxon>
        <taxon>Bacillati</taxon>
        <taxon>Bacillota</taxon>
        <taxon>Bacilli</taxon>
        <taxon>Lactobacillales</taxon>
        <taxon>Lactobacillaceae</taxon>
        <taxon>Lactobacillus</taxon>
    </lineage>
</organism>
<dbReference type="EMBL" id="CP049228">
    <property type="protein sequence ID" value="QIH23267.1"/>
    <property type="molecule type" value="Genomic_DNA"/>
</dbReference>
<dbReference type="Pfam" id="PF05147">
    <property type="entry name" value="LANC_like"/>
    <property type="match status" value="1"/>
</dbReference>
<dbReference type="CDD" id="cd04791">
    <property type="entry name" value="LanC_SerThrkinase"/>
    <property type="match status" value="1"/>
</dbReference>
<dbReference type="InterPro" id="IPR000719">
    <property type="entry name" value="Prot_kinase_dom"/>
</dbReference>
<evidence type="ECO:0000313" key="3">
    <source>
        <dbReference type="Proteomes" id="UP000501676"/>
    </source>
</evidence>
<dbReference type="Gene3D" id="3.30.2430.10">
    <property type="entry name" value="phosphothreonine lyase"/>
    <property type="match status" value="1"/>
</dbReference>
<dbReference type="GO" id="GO:0005524">
    <property type="term" value="F:ATP binding"/>
    <property type="evidence" value="ECO:0007669"/>
    <property type="project" value="InterPro"/>
</dbReference>
<dbReference type="InterPro" id="IPR007822">
    <property type="entry name" value="LANC-like"/>
</dbReference>
<evidence type="ECO:0000259" key="1">
    <source>
        <dbReference type="PROSITE" id="PS50011"/>
    </source>
</evidence>
<dbReference type="Gene3D" id="1.50.10.10">
    <property type="match status" value="1"/>
</dbReference>
<dbReference type="SUPFAM" id="SSF158745">
    <property type="entry name" value="LanC-like"/>
    <property type="match status" value="1"/>
</dbReference>
<feature type="domain" description="Protein kinase" evidence="1">
    <location>
        <begin position="229"/>
        <end position="542"/>
    </location>
</feature>
<dbReference type="SUPFAM" id="SSF56112">
    <property type="entry name" value="Protein kinase-like (PK-like)"/>
    <property type="match status" value="1"/>
</dbReference>
<dbReference type="Pfam" id="PF25816">
    <property type="entry name" value="RamC_N"/>
    <property type="match status" value="1"/>
</dbReference>
<dbReference type="InterPro" id="IPR012341">
    <property type="entry name" value="6hp_glycosidase-like_sf"/>
</dbReference>
<dbReference type="NCBIfam" id="NF038151">
    <property type="entry name" value="lanthi_synth_III"/>
    <property type="match status" value="1"/>
</dbReference>
<keyword evidence="2" id="KW-0808">Transferase</keyword>
<sequence>MINGTDYVKYIKNKSIPFYSHSNNKKDDSITFHSASYNKSNWNSIITDDWHYMMHNSNDLPDQGWKIHISANLEDAQEVLIKVSELLITTKVSFKFIPDFLTLELSYSKNADRIEAGKFITIYPKNDTEFCELLDPLKRITDQFKEGPYILNDRPWKQSNVYYRYGGFRAMTAIKDGRTIYVIRTPDGDFIEDKRVPYFSKPDFVNEPIYIQENNTYPNPETFAKLDSLNIKEALHFSNAGGVYVGKYKGHDVVIKEGRPFIGIDQKQCDGFTRIKAEYKTLMKLKYVAGVVDPIGYEKIWKHNYLIEEKIPGETLGEYMAVNFPFPNNSDVTLYKHNALQIIHKLVNLVKEIHQKGFAIVDFQPENIMIDTDKRHGTINVRLIDFESAGPLNNRYNPNLVTQDYTSFQSKTFKDADWYTLNRIARSIFLPVESTMFYSPELEKRQNKNIKFKFGKDVVDYLTQVQNLCAKHTTIYRQPAFYDGYVETPQESINSNNLAQNIAALEKGITQNINYDLKGLIYGDIKQYNDSLSWYAINYGTMGTIMALQRNNSNILRTSAFRNWLNKVEERIDSITKQDSSFNVGLFDGLGGIALILYELGHKDMAEELIHRCNSTHNALNISMYSGLTGLGLVNLVLYLSTNKNNYMRVAKQIADTIISRYHSGEFDNQEEYEGRLGLIKGWAGPVIFLWKLGTLINDLHYRSEAIIILDKIVATGIINTEQGSALSDKSKGMVRILPYLDTGFAGLSLVLMDINLDAPNIIRKKYSNIWETIQKDVGSFCTYQCCLFSGTAGLAMYSNTVKLNFNKTNSFDIYLQALNNFMLSTNRKNMLVPGQFGVKCSMDYETGAAGVLIALLNIENQINWLPLLANNPLNIFNSKPTTQLKVMK</sequence>
<dbReference type="Gene3D" id="1.10.510.10">
    <property type="entry name" value="Transferase(Phosphotransferase) domain 1"/>
    <property type="match status" value="1"/>
</dbReference>
<dbReference type="InterPro" id="IPR058053">
    <property type="entry name" value="RamC_C"/>
</dbReference>
<dbReference type="PROSITE" id="PS50011">
    <property type="entry name" value="PROTEIN_KINASE_DOM"/>
    <property type="match status" value="1"/>
</dbReference>
<dbReference type="GO" id="GO:0031179">
    <property type="term" value="P:peptide modification"/>
    <property type="evidence" value="ECO:0007669"/>
    <property type="project" value="InterPro"/>
</dbReference>
<accession>A0A6G7BAY0</accession>
<dbReference type="GO" id="GO:0005975">
    <property type="term" value="P:carbohydrate metabolic process"/>
    <property type="evidence" value="ECO:0007669"/>
    <property type="project" value="InterPro"/>
</dbReference>
<dbReference type="InterPro" id="IPR038498">
    <property type="entry name" value="OspF/SpvC_sf"/>
</dbReference>
<dbReference type="InterPro" id="IPR057929">
    <property type="entry name" value="RamC_N"/>
</dbReference>
<dbReference type="Proteomes" id="UP000501676">
    <property type="component" value="Chromosome"/>
</dbReference>
<evidence type="ECO:0000313" key="2">
    <source>
        <dbReference type="EMBL" id="QIH23267.1"/>
    </source>
</evidence>
<dbReference type="GO" id="GO:0004672">
    <property type="term" value="F:protein kinase activity"/>
    <property type="evidence" value="ECO:0007669"/>
    <property type="project" value="InterPro"/>
</dbReference>
<reference evidence="2 3" key="1">
    <citation type="submission" date="2020-02" db="EMBL/GenBank/DDBJ databases">
        <title>Complete genome sequences of six Lactobacillus iners strains isolated from the human vagina.</title>
        <authorList>
            <person name="France M.T."/>
            <person name="Rutt L."/>
            <person name="Narina S."/>
            <person name="Arbaugh S."/>
            <person name="Humphrys M.S."/>
            <person name="Ma B."/>
            <person name="Hayward M.R."/>
            <person name="Relman D."/>
            <person name="Kwon D.S."/>
            <person name="Ravel J."/>
        </authorList>
    </citation>
    <scope>NUCLEOTIDE SEQUENCE [LARGE SCALE GENOMIC DNA]</scope>
    <source>
        <strain evidence="2 3">C0210C1</strain>
    </source>
</reference>
<dbReference type="InterPro" id="IPR053524">
    <property type="entry name" value="Aerial_hyphae_peptide-synth"/>
</dbReference>
<dbReference type="RefSeq" id="WP_006734571.1">
    <property type="nucleotide sequence ID" value="NZ_CP049225.1"/>
</dbReference>
<dbReference type="AlphaFoldDB" id="A0A6G7BAY0"/>
<dbReference type="InterPro" id="IPR011009">
    <property type="entry name" value="Kinase-like_dom_sf"/>
</dbReference>
<proteinExistence type="predicted"/>
<protein>
    <submittedName>
        <fullName evidence="2">Protein kinase/lanthionine synthetase C family protein</fullName>
    </submittedName>
</protein>
<dbReference type="Pfam" id="PF00069">
    <property type="entry name" value="Pkinase"/>
    <property type="match status" value="1"/>
</dbReference>